<evidence type="ECO:0000313" key="3">
    <source>
        <dbReference type="Proteomes" id="UP000095284"/>
    </source>
</evidence>
<keyword evidence="4" id="KW-1185">Reference proteome</keyword>
<reference evidence="5" key="1">
    <citation type="submission" date="2016-11" db="UniProtKB">
        <authorList>
            <consortium name="WormBaseParasite"/>
        </authorList>
    </citation>
    <scope>IDENTIFICATION</scope>
</reference>
<dbReference type="EMBL" id="CAJFDI010000003">
    <property type="protein sequence ID" value="CAD5219465.1"/>
    <property type="molecule type" value="Genomic_DNA"/>
</dbReference>
<dbReference type="AlphaFoldDB" id="A0A1I7RQL2"/>
<evidence type="ECO:0000313" key="1">
    <source>
        <dbReference type="EMBL" id="CAD5219465.1"/>
    </source>
</evidence>
<dbReference type="Proteomes" id="UP000582659">
    <property type="component" value="Unassembled WGS sequence"/>
</dbReference>
<dbReference type="Proteomes" id="UP000659654">
    <property type="component" value="Unassembled WGS sequence"/>
</dbReference>
<protein>
    <submittedName>
        <fullName evidence="1">(pine wood nematode) hypothetical protein</fullName>
    </submittedName>
</protein>
<dbReference type="Proteomes" id="UP000095284">
    <property type="component" value="Unplaced"/>
</dbReference>
<accession>A0A1I7RQL2</accession>
<evidence type="ECO:0000313" key="5">
    <source>
        <dbReference type="WBParaSite" id="BXY_0300600.1"/>
    </source>
</evidence>
<dbReference type="WBParaSite" id="BXY_0300600.1">
    <property type="protein sequence ID" value="BXY_0300600.1"/>
    <property type="gene ID" value="BXY_0300600"/>
</dbReference>
<gene>
    <name evidence="1" type="ORF">BXYJ_LOCUS5692</name>
</gene>
<evidence type="ECO:0000313" key="4">
    <source>
        <dbReference type="Proteomes" id="UP000659654"/>
    </source>
</evidence>
<name>A0A1I7RQL2_BURXY</name>
<organism evidence="3 5">
    <name type="scientific">Bursaphelenchus xylophilus</name>
    <name type="common">Pinewood nematode worm</name>
    <name type="synonym">Aphelenchoides xylophilus</name>
    <dbReference type="NCBI Taxonomy" id="6326"/>
    <lineage>
        <taxon>Eukaryota</taxon>
        <taxon>Metazoa</taxon>
        <taxon>Ecdysozoa</taxon>
        <taxon>Nematoda</taxon>
        <taxon>Chromadorea</taxon>
        <taxon>Rhabditida</taxon>
        <taxon>Tylenchina</taxon>
        <taxon>Tylenchomorpha</taxon>
        <taxon>Aphelenchoidea</taxon>
        <taxon>Aphelenchoididae</taxon>
        <taxon>Bursaphelenchus</taxon>
    </lineage>
</organism>
<dbReference type="EMBL" id="CAJFCV020000003">
    <property type="protein sequence ID" value="CAG9104772.1"/>
    <property type="molecule type" value="Genomic_DNA"/>
</dbReference>
<reference evidence="2" key="2">
    <citation type="submission" date="2020-08" db="EMBL/GenBank/DDBJ databases">
        <authorList>
            <person name="Kikuchi T."/>
        </authorList>
    </citation>
    <scope>NUCLEOTIDE SEQUENCE</scope>
    <source>
        <strain evidence="1">Ka4C1</strain>
    </source>
</reference>
<sequence>MPYKDKHSLAARKMVARKCGPATRTFAATNSVLRHQNPYSNSAPSLRRAFAEHPPSKQIKAGPFEAGYFF</sequence>
<proteinExistence type="predicted"/>
<evidence type="ECO:0000313" key="2">
    <source>
        <dbReference type="EMBL" id="CAG9104772.1"/>
    </source>
</evidence>